<keyword evidence="5 10" id="KW-0418">Kinase</keyword>
<dbReference type="OrthoDB" id="2162449at2759"/>
<feature type="binding site" evidence="6">
    <location>
        <position position="203"/>
    </location>
    <ligand>
        <name>ATP</name>
        <dbReference type="ChEBI" id="CHEBI:30616"/>
    </ligand>
</feature>
<dbReference type="GO" id="GO:0006241">
    <property type="term" value="P:CTP biosynthetic process"/>
    <property type="evidence" value="ECO:0007669"/>
    <property type="project" value="InterPro"/>
</dbReference>
<dbReference type="PhylomeDB" id="A0A0D2WKF1"/>
<dbReference type="RefSeq" id="XP_004349949.1">
    <property type="nucleotide sequence ID" value="XM_004349899.2"/>
</dbReference>
<feature type="binding site" evidence="6">
    <location>
        <position position="148"/>
    </location>
    <ligand>
        <name>ATP</name>
        <dbReference type="ChEBI" id="CHEBI:30616"/>
    </ligand>
</feature>
<dbReference type="GO" id="GO:0006183">
    <property type="term" value="P:GTP biosynthetic process"/>
    <property type="evidence" value="ECO:0007669"/>
    <property type="project" value="InterPro"/>
</dbReference>
<dbReference type="GO" id="GO:0006228">
    <property type="term" value="P:UTP biosynthetic process"/>
    <property type="evidence" value="ECO:0007669"/>
    <property type="project" value="InterPro"/>
</dbReference>
<feature type="region of interest" description="Disordered" evidence="8">
    <location>
        <begin position="29"/>
        <end position="49"/>
    </location>
</feature>
<gene>
    <name evidence="10" type="ORF">CAOG_001429</name>
</gene>
<dbReference type="InterPro" id="IPR034907">
    <property type="entry name" value="NDK-like_dom"/>
</dbReference>
<dbReference type="GO" id="GO:0004550">
    <property type="term" value="F:nucleoside diphosphate kinase activity"/>
    <property type="evidence" value="ECO:0007669"/>
    <property type="project" value="UniProtKB-EC"/>
</dbReference>
<dbReference type="FunFam" id="3.30.70.141:FF:000002">
    <property type="entry name" value="Nucleoside diphosphate kinase"/>
    <property type="match status" value="1"/>
</dbReference>
<dbReference type="EC" id="2.7.4.6" evidence="3"/>
<comment type="cofactor">
    <cofactor evidence="1">
        <name>Mg(2+)</name>
        <dbReference type="ChEBI" id="CHEBI:18420"/>
    </cofactor>
</comment>
<evidence type="ECO:0000256" key="1">
    <source>
        <dbReference type="ARBA" id="ARBA00001946"/>
    </source>
</evidence>
<comment type="similarity">
    <text evidence="2 6 7">Belongs to the NDK family.</text>
</comment>
<dbReference type="Gene3D" id="3.30.70.141">
    <property type="entry name" value="Nucleoside diphosphate kinase-like domain"/>
    <property type="match status" value="1"/>
</dbReference>
<keyword evidence="11" id="KW-1185">Reference proteome</keyword>
<dbReference type="CDD" id="cd04413">
    <property type="entry name" value="NDPk_I"/>
    <property type="match status" value="1"/>
</dbReference>
<evidence type="ECO:0000313" key="11">
    <source>
        <dbReference type="Proteomes" id="UP000008743"/>
    </source>
</evidence>
<evidence type="ECO:0000256" key="3">
    <source>
        <dbReference type="ARBA" id="ARBA00012966"/>
    </source>
</evidence>
<sequence length="242" mass="25799">MLASRLARSNIVRASRVALTRAAPAAQQQQRALSSAATSSHQGESNSTGRRALTVAAAAAAAFAGATLLVNKLNADEVNAATSVAGVENTPSERSFIALKPDAIQRGLIADIVGRLERKGFKLVAMKLLTPSKELVEKHYEDLKDRPFYPGLVAYMAQGPVLAMVWQGPGVVKTVRQMLGATNPAQAPSGSIRSDFFLVTGRNGIHASDAHASAEAEIALWFKPSELVDWKRDADQWILSAN</sequence>
<dbReference type="Proteomes" id="UP000008743">
    <property type="component" value="Unassembled WGS sequence"/>
</dbReference>
<dbReference type="PRINTS" id="PR01243">
    <property type="entry name" value="NUCDPKINASE"/>
</dbReference>
<dbReference type="NCBIfam" id="NF001908">
    <property type="entry name" value="PRK00668.1"/>
    <property type="match status" value="1"/>
</dbReference>
<feature type="binding site" evidence="6">
    <location>
        <position position="100"/>
    </location>
    <ligand>
        <name>ATP</name>
        <dbReference type="ChEBI" id="CHEBI:30616"/>
    </ligand>
</feature>
<organism evidence="10 11">
    <name type="scientific">Capsaspora owczarzaki (strain ATCC 30864)</name>
    <dbReference type="NCBI Taxonomy" id="595528"/>
    <lineage>
        <taxon>Eukaryota</taxon>
        <taxon>Filasterea</taxon>
        <taxon>Capsaspora</taxon>
    </lineage>
</organism>
<protein>
    <recommendedName>
        <fullName evidence="3">nucleoside-diphosphate kinase</fullName>
        <ecNumber evidence="3">2.7.4.6</ecNumber>
    </recommendedName>
</protein>
<dbReference type="SUPFAM" id="SSF54919">
    <property type="entry name" value="Nucleoside diphosphate kinase, NDK"/>
    <property type="match status" value="1"/>
</dbReference>
<dbReference type="PANTHER" id="PTHR11349">
    <property type="entry name" value="NUCLEOSIDE DIPHOSPHATE KINASE"/>
    <property type="match status" value="1"/>
</dbReference>
<evidence type="ECO:0000259" key="9">
    <source>
        <dbReference type="SMART" id="SM00562"/>
    </source>
</evidence>
<proteinExistence type="inferred from homology"/>
<dbReference type="PROSITE" id="PS51374">
    <property type="entry name" value="NDPK_LIKE"/>
    <property type="match status" value="1"/>
</dbReference>
<feature type="active site" description="Pros-phosphohistidine intermediate" evidence="6">
    <location>
        <position position="206"/>
    </location>
</feature>
<feature type="domain" description="Nucleoside diphosphate kinase-like" evidence="9">
    <location>
        <begin position="92"/>
        <end position="229"/>
    </location>
</feature>
<dbReference type="HAMAP" id="MF_00451">
    <property type="entry name" value="NDP_kinase"/>
    <property type="match status" value="1"/>
</dbReference>
<feature type="binding site" evidence="6">
    <location>
        <position position="182"/>
    </location>
    <ligand>
        <name>ATP</name>
        <dbReference type="ChEBI" id="CHEBI:30616"/>
    </ligand>
</feature>
<dbReference type="eggNOG" id="KOG0888">
    <property type="taxonomic scope" value="Eukaryota"/>
</dbReference>
<dbReference type="InParanoid" id="A0A0D2WKF1"/>
<feature type="binding site" evidence="6">
    <location>
        <position position="176"/>
    </location>
    <ligand>
        <name>ATP</name>
        <dbReference type="ChEBI" id="CHEBI:30616"/>
    </ligand>
</feature>
<evidence type="ECO:0000256" key="7">
    <source>
        <dbReference type="RuleBase" id="RU004011"/>
    </source>
</evidence>
<dbReference type="InterPro" id="IPR001564">
    <property type="entry name" value="Nucleoside_diP_kinase"/>
</dbReference>
<dbReference type="Pfam" id="PF00334">
    <property type="entry name" value="NDK"/>
    <property type="match status" value="1"/>
</dbReference>
<dbReference type="AlphaFoldDB" id="A0A0D2WKF1"/>
<keyword evidence="4" id="KW-0808">Transferase</keyword>
<evidence type="ECO:0000256" key="5">
    <source>
        <dbReference type="ARBA" id="ARBA00022777"/>
    </source>
</evidence>
<name>A0A0D2WKF1_CAPO3</name>
<evidence type="ECO:0000256" key="8">
    <source>
        <dbReference type="SAM" id="MobiDB-lite"/>
    </source>
</evidence>
<dbReference type="SMART" id="SM00562">
    <property type="entry name" value="NDK"/>
    <property type="match status" value="1"/>
</dbReference>
<evidence type="ECO:0000256" key="4">
    <source>
        <dbReference type="ARBA" id="ARBA00022679"/>
    </source>
</evidence>
<feature type="binding site" evidence="6">
    <location>
        <position position="193"/>
    </location>
    <ligand>
        <name>ATP</name>
        <dbReference type="ChEBI" id="CHEBI:30616"/>
    </ligand>
</feature>
<evidence type="ECO:0000256" key="2">
    <source>
        <dbReference type="ARBA" id="ARBA00008142"/>
    </source>
</evidence>
<evidence type="ECO:0000313" key="10">
    <source>
        <dbReference type="EMBL" id="KJE90053.1"/>
    </source>
</evidence>
<reference evidence="11" key="1">
    <citation type="submission" date="2011-02" db="EMBL/GenBank/DDBJ databases">
        <title>The Genome Sequence of Capsaspora owczarzaki ATCC 30864.</title>
        <authorList>
            <person name="Russ C."/>
            <person name="Cuomo C."/>
            <person name="Burger G."/>
            <person name="Gray M.W."/>
            <person name="Holland P.W.H."/>
            <person name="King N."/>
            <person name="Lang F.B.F."/>
            <person name="Roger A.J."/>
            <person name="Ruiz-Trillo I."/>
            <person name="Young S.K."/>
            <person name="Zeng Q."/>
            <person name="Gargeya S."/>
            <person name="Alvarado L."/>
            <person name="Berlin A."/>
            <person name="Chapman S.B."/>
            <person name="Chen Z."/>
            <person name="Freedman E."/>
            <person name="Gellesch M."/>
            <person name="Goldberg J."/>
            <person name="Griggs A."/>
            <person name="Gujja S."/>
            <person name="Heilman E."/>
            <person name="Heiman D."/>
            <person name="Howarth C."/>
            <person name="Mehta T."/>
            <person name="Neiman D."/>
            <person name="Pearson M."/>
            <person name="Roberts A."/>
            <person name="Saif S."/>
            <person name="Shea T."/>
            <person name="Shenoy N."/>
            <person name="Sisk P."/>
            <person name="Stolte C."/>
            <person name="Sykes S."/>
            <person name="White J."/>
            <person name="Yandava C."/>
            <person name="Haas B."/>
            <person name="Nusbaum C."/>
            <person name="Birren B."/>
        </authorList>
    </citation>
    <scope>NUCLEOTIDE SEQUENCE</scope>
    <source>
        <strain evidence="11">ATCC 30864</strain>
    </source>
</reference>
<evidence type="ECO:0000256" key="6">
    <source>
        <dbReference type="PROSITE-ProRule" id="PRU00706"/>
    </source>
</evidence>
<accession>A0A0D2WKF1</accession>
<dbReference type="EMBL" id="KE346361">
    <property type="protein sequence ID" value="KJE90053.1"/>
    <property type="molecule type" value="Genomic_DNA"/>
</dbReference>
<dbReference type="InterPro" id="IPR036850">
    <property type="entry name" value="NDK-like_dom_sf"/>
</dbReference>
<feature type="compositionally biased region" description="Low complexity" evidence="8">
    <location>
        <begin position="29"/>
        <end position="40"/>
    </location>
</feature>
<dbReference type="STRING" id="595528.A0A0D2WKF1"/>